<dbReference type="AlphaFoldDB" id="A0A1H0FXJ9"/>
<evidence type="ECO:0000313" key="2">
    <source>
        <dbReference type="Proteomes" id="UP000199088"/>
    </source>
</evidence>
<protein>
    <submittedName>
        <fullName evidence="1">NagD protein</fullName>
    </submittedName>
</protein>
<reference evidence="2" key="1">
    <citation type="submission" date="2016-10" db="EMBL/GenBank/DDBJ databases">
        <authorList>
            <person name="Varghese N."/>
            <person name="Submissions S."/>
        </authorList>
    </citation>
    <scope>NUCLEOTIDE SEQUENCE [LARGE SCALE GENOMIC DNA]</scope>
    <source>
        <strain evidence="2">DSM 45843</strain>
    </source>
</reference>
<evidence type="ECO:0000313" key="1">
    <source>
        <dbReference type="EMBL" id="SDN99291.1"/>
    </source>
</evidence>
<dbReference type="InterPro" id="IPR023214">
    <property type="entry name" value="HAD_sf"/>
</dbReference>
<dbReference type="Proteomes" id="UP000199088">
    <property type="component" value="Unassembled WGS sequence"/>
</dbReference>
<dbReference type="Gene3D" id="3.40.50.1000">
    <property type="entry name" value="HAD superfamily/HAD-like"/>
    <property type="match status" value="2"/>
</dbReference>
<dbReference type="SUPFAM" id="SSF56784">
    <property type="entry name" value="HAD-like"/>
    <property type="match status" value="1"/>
</dbReference>
<dbReference type="STRING" id="1052260.SAMN05660199_01063"/>
<dbReference type="InterPro" id="IPR036412">
    <property type="entry name" value="HAD-like_sf"/>
</dbReference>
<gene>
    <name evidence="1" type="ORF">SAMN05660199_01063</name>
</gene>
<proteinExistence type="predicted"/>
<dbReference type="Pfam" id="PF13344">
    <property type="entry name" value="Hydrolase_6"/>
    <property type="match status" value="1"/>
</dbReference>
<keyword evidence="2" id="KW-1185">Reference proteome</keyword>
<dbReference type="PANTHER" id="PTHR19288">
    <property type="entry name" value="4-NITROPHENYLPHOSPHATASE-RELATED"/>
    <property type="match status" value="1"/>
</dbReference>
<dbReference type="InterPro" id="IPR006357">
    <property type="entry name" value="HAD-SF_hydro_IIA"/>
</dbReference>
<dbReference type="EMBL" id="FNIR01000003">
    <property type="protein sequence ID" value="SDN99291.1"/>
    <property type="molecule type" value="Genomic_DNA"/>
</dbReference>
<dbReference type="Pfam" id="PF13242">
    <property type="entry name" value="Hydrolase_like"/>
    <property type="match status" value="1"/>
</dbReference>
<organism evidence="1 2">
    <name type="scientific">Klenkia soli</name>
    <dbReference type="NCBI Taxonomy" id="1052260"/>
    <lineage>
        <taxon>Bacteria</taxon>
        <taxon>Bacillati</taxon>
        <taxon>Actinomycetota</taxon>
        <taxon>Actinomycetes</taxon>
        <taxon>Geodermatophilales</taxon>
        <taxon>Geodermatophilaceae</taxon>
        <taxon>Klenkia</taxon>
    </lineage>
</organism>
<dbReference type="OrthoDB" id="9781367at2"/>
<dbReference type="PANTHER" id="PTHR19288:SF46">
    <property type="entry name" value="HALOACID DEHALOGENASE-LIKE HYDROLASE DOMAIN-CONTAINING PROTEIN 2"/>
    <property type="match status" value="1"/>
</dbReference>
<name>A0A1H0FXJ9_9ACTN</name>
<accession>A0A1H0FXJ9</accession>
<dbReference type="GO" id="GO:0016791">
    <property type="term" value="F:phosphatase activity"/>
    <property type="evidence" value="ECO:0007669"/>
    <property type="project" value="TreeGrafter"/>
</dbReference>
<sequence length="315" mass="32035">MTTAPDQHRNGHVPAPDLPDRLRAVRGVVFDIDGCLVLGDKPGGHGGRALPGAVDAVAAIRATGRPVVAFTNGSSQVPADIAAGLRLQGFDLADDEVLTPAVVAAEVLAERYGDQPVLVFAGPGLVDVVAAAGVVLADPDRPTDAAAVLVGWDVGFTRDRLQAAAEAIWNGAPMLVASDARRFASASKPMAGVGGFIAQGLSYVTDTEYEVLGKPSDTAMLVAARRLGVAPADVLVAGDDLRLEVSMARRAGGVGVLVTTGVHGRVPVGEIAADQMPDLVVDALSELSARMLLADATASDPVNAPTALPADRVGA</sequence>
<dbReference type="RefSeq" id="WP_091241040.1">
    <property type="nucleotide sequence ID" value="NZ_FNIR01000003.1"/>
</dbReference>
<dbReference type="GO" id="GO:0005737">
    <property type="term" value="C:cytoplasm"/>
    <property type="evidence" value="ECO:0007669"/>
    <property type="project" value="TreeGrafter"/>
</dbReference>